<dbReference type="Proteomes" id="UP001054252">
    <property type="component" value="Unassembled WGS sequence"/>
</dbReference>
<gene>
    <name evidence="1" type="ORF">SLEP1_g11040</name>
</gene>
<name>A0AAV5IEI8_9ROSI</name>
<organism evidence="1 2">
    <name type="scientific">Rubroshorea leprosula</name>
    <dbReference type="NCBI Taxonomy" id="152421"/>
    <lineage>
        <taxon>Eukaryota</taxon>
        <taxon>Viridiplantae</taxon>
        <taxon>Streptophyta</taxon>
        <taxon>Embryophyta</taxon>
        <taxon>Tracheophyta</taxon>
        <taxon>Spermatophyta</taxon>
        <taxon>Magnoliopsida</taxon>
        <taxon>eudicotyledons</taxon>
        <taxon>Gunneridae</taxon>
        <taxon>Pentapetalae</taxon>
        <taxon>rosids</taxon>
        <taxon>malvids</taxon>
        <taxon>Malvales</taxon>
        <taxon>Dipterocarpaceae</taxon>
        <taxon>Rubroshorea</taxon>
    </lineage>
</organism>
<sequence length="76" mass="7945">MPFFEDPIQRVAAILGFNSSSMVGGAACGGVGVDADAGCCTGAVNGQFSNVDENNLKIEKEISCRNLYLRTISVKS</sequence>
<dbReference type="AlphaFoldDB" id="A0AAV5IEI8"/>
<dbReference type="EMBL" id="BPVZ01000012">
    <property type="protein sequence ID" value="GKU97976.1"/>
    <property type="molecule type" value="Genomic_DNA"/>
</dbReference>
<evidence type="ECO:0000313" key="1">
    <source>
        <dbReference type="EMBL" id="GKU97976.1"/>
    </source>
</evidence>
<keyword evidence="2" id="KW-1185">Reference proteome</keyword>
<evidence type="ECO:0000313" key="2">
    <source>
        <dbReference type="Proteomes" id="UP001054252"/>
    </source>
</evidence>
<accession>A0AAV5IEI8</accession>
<reference evidence="1 2" key="1">
    <citation type="journal article" date="2021" name="Commun. Biol.">
        <title>The genome of Shorea leprosula (Dipterocarpaceae) highlights the ecological relevance of drought in aseasonal tropical rainforests.</title>
        <authorList>
            <person name="Ng K.K.S."/>
            <person name="Kobayashi M.J."/>
            <person name="Fawcett J.A."/>
            <person name="Hatakeyama M."/>
            <person name="Paape T."/>
            <person name="Ng C.H."/>
            <person name="Ang C.C."/>
            <person name="Tnah L.H."/>
            <person name="Lee C.T."/>
            <person name="Nishiyama T."/>
            <person name="Sese J."/>
            <person name="O'Brien M.J."/>
            <person name="Copetti D."/>
            <person name="Mohd Noor M.I."/>
            <person name="Ong R.C."/>
            <person name="Putra M."/>
            <person name="Sireger I.Z."/>
            <person name="Indrioko S."/>
            <person name="Kosugi Y."/>
            <person name="Izuno A."/>
            <person name="Isagi Y."/>
            <person name="Lee S.L."/>
            <person name="Shimizu K.K."/>
        </authorList>
    </citation>
    <scope>NUCLEOTIDE SEQUENCE [LARGE SCALE GENOMIC DNA]</scope>
    <source>
        <strain evidence="1">214</strain>
    </source>
</reference>
<protein>
    <submittedName>
        <fullName evidence="1">Uncharacterized protein</fullName>
    </submittedName>
</protein>
<comment type="caution">
    <text evidence="1">The sequence shown here is derived from an EMBL/GenBank/DDBJ whole genome shotgun (WGS) entry which is preliminary data.</text>
</comment>
<proteinExistence type="predicted"/>